<evidence type="ECO:0000313" key="3">
    <source>
        <dbReference type="Proteomes" id="UP001447857"/>
    </source>
</evidence>
<name>A0ABZ2QB64_9FLAO</name>
<keyword evidence="3" id="KW-1185">Reference proteome</keyword>
<sequence>MKNTTLTLGDFKVETISKEAQKTIRGGGNDTNNPVKGGGGNGSGVVNP</sequence>
<dbReference type="Proteomes" id="UP001447857">
    <property type="component" value="Chromosome"/>
</dbReference>
<dbReference type="RefSeq" id="WP_111286167.1">
    <property type="nucleotide sequence ID" value="NZ_CP147988.1"/>
</dbReference>
<accession>A0ABZ2QB64</accession>
<protein>
    <submittedName>
        <fullName evidence="2">RSAM-modified peptide</fullName>
    </submittedName>
</protein>
<feature type="region of interest" description="Disordered" evidence="1">
    <location>
        <begin position="21"/>
        <end position="48"/>
    </location>
</feature>
<gene>
    <name evidence="2" type="ORF">V6624_08550</name>
</gene>
<feature type="compositionally biased region" description="Gly residues" evidence="1">
    <location>
        <begin position="36"/>
        <end position="48"/>
    </location>
</feature>
<evidence type="ECO:0000256" key="1">
    <source>
        <dbReference type="SAM" id="MobiDB-lite"/>
    </source>
</evidence>
<proteinExistence type="predicted"/>
<evidence type="ECO:0000313" key="2">
    <source>
        <dbReference type="EMBL" id="WXK51677.1"/>
    </source>
</evidence>
<reference evidence="2 3" key="1">
    <citation type="submission" date="2024-02" db="EMBL/GenBank/DDBJ databases">
        <title>complete genome of Flavobacterium ginsenosidimutans Str. YTB16.</title>
        <authorList>
            <person name="Wang Q."/>
        </authorList>
    </citation>
    <scope>NUCLEOTIDE SEQUENCE [LARGE SCALE GENOMIC DNA]</scope>
    <source>
        <strain evidence="2 3">YTB16</strain>
    </source>
</reference>
<dbReference type="EMBL" id="CP147988">
    <property type="protein sequence ID" value="WXK51677.1"/>
    <property type="molecule type" value="Genomic_DNA"/>
</dbReference>
<organism evidence="2 3">
    <name type="scientific">Flavobacterium ginsenosidimutans</name>
    <dbReference type="NCBI Taxonomy" id="687844"/>
    <lineage>
        <taxon>Bacteria</taxon>
        <taxon>Pseudomonadati</taxon>
        <taxon>Bacteroidota</taxon>
        <taxon>Flavobacteriia</taxon>
        <taxon>Flavobacteriales</taxon>
        <taxon>Flavobacteriaceae</taxon>
        <taxon>Flavobacterium</taxon>
    </lineage>
</organism>